<name>A0A833ZPI6_9CHIR</name>
<proteinExistence type="predicted"/>
<accession>A0A833ZPI6</accession>
<sequence>MAVAIHPSLISVTAHLRSGEAARAVTSTRHNSLIGSSAPFSRRGPEDPQSDHCCRLLCTPCPWPRPSDALILLSAINVVFLQENLSMSVPCVENTTDPDGAYTEANLRSMVPSHADSSRSAPAY</sequence>
<dbReference type="Proteomes" id="UP000664940">
    <property type="component" value="Unassembled WGS sequence"/>
</dbReference>
<evidence type="ECO:0000313" key="1">
    <source>
        <dbReference type="EMBL" id="KAF6094756.1"/>
    </source>
</evidence>
<protein>
    <submittedName>
        <fullName evidence="1">Uncharacterized protein</fullName>
    </submittedName>
</protein>
<dbReference type="EMBL" id="JABVXQ010000008">
    <property type="protein sequence ID" value="KAF6094756.1"/>
    <property type="molecule type" value="Genomic_DNA"/>
</dbReference>
<comment type="caution">
    <text evidence="1">The sequence shown here is derived from an EMBL/GenBank/DDBJ whole genome shotgun (WGS) entry which is preliminary data.</text>
</comment>
<organism evidence="1 2">
    <name type="scientific">Phyllostomus discolor</name>
    <name type="common">pale spear-nosed bat</name>
    <dbReference type="NCBI Taxonomy" id="89673"/>
    <lineage>
        <taxon>Eukaryota</taxon>
        <taxon>Metazoa</taxon>
        <taxon>Chordata</taxon>
        <taxon>Craniata</taxon>
        <taxon>Vertebrata</taxon>
        <taxon>Euteleostomi</taxon>
        <taxon>Mammalia</taxon>
        <taxon>Eutheria</taxon>
        <taxon>Laurasiatheria</taxon>
        <taxon>Chiroptera</taxon>
        <taxon>Yangochiroptera</taxon>
        <taxon>Phyllostomidae</taxon>
        <taxon>Phyllostominae</taxon>
        <taxon>Phyllostomus</taxon>
    </lineage>
</organism>
<reference evidence="1 2" key="1">
    <citation type="journal article" date="2020" name="Nature">
        <title>Six reference-quality genomes reveal evolution of bat adaptations.</title>
        <authorList>
            <person name="Jebb D."/>
            <person name="Huang Z."/>
            <person name="Pippel M."/>
            <person name="Hughes G.M."/>
            <person name="Lavrichenko K."/>
            <person name="Devanna P."/>
            <person name="Winkler S."/>
            <person name="Jermiin L.S."/>
            <person name="Skirmuntt E.C."/>
            <person name="Katzourakis A."/>
            <person name="Burkitt-Gray L."/>
            <person name="Ray D.A."/>
            <person name="Sullivan K.A.M."/>
            <person name="Roscito J.G."/>
            <person name="Kirilenko B.M."/>
            <person name="Davalos L.M."/>
            <person name="Corthals A.P."/>
            <person name="Power M.L."/>
            <person name="Jones G."/>
            <person name="Ransome R.D."/>
            <person name="Dechmann D.K.N."/>
            <person name="Locatelli A.G."/>
            <person name="Puechmaille S.J."/>
            <person name="Fedrigo O."/>
            <person name="Jarvis E.D."/>
            <person name="Hiller M."/>
            <person name="Vernes S.C."/>
            <person name="Myers E.W."/>
            <person name="Teeling E.C."/>
        </authorList>
    </citation>
    <scope>NUCLEOTIDE SEQUENCE [LARGE SCALE GENOMIC DNA]</scope>
    <source>
        <strain evidence="1">Bat1K_MPI-CBG_1</strain>
    </source>
</reference>
<evidence type="ECO:0000313" key="2">
    <source>
        <dbReference type="Proteomes" id="UP000664940"/>
    </source>
</evidence>
<dbReference type="AlphaFoldDB" id="A0A833ZPI6"/>
<gene>
    <name evidence="1" type="ORF">HJG60_011854</name>
</gene>